<proteinExistence type="predicted"/>
<gene>
    <name evidence="2" type="ORF">EVT47_22980</name>
</gene>
<dbReference type="AlphaFoldDB" id="A0A5X9FL69"/>
<dbReference type="PANTHER" id="PTHR12526:SF637">
    <property type="entry name" value="GLYCOSYLTRANSFERASE EPSF-RELATED"/>
    <property type="match status" value="1"/>
</dbReference>
<organism evidence="2">
    <name type="scientific">Salmonella enterica subsp. enterica serovar Tamberma</name>
    <dbReference type="NCBI Taxonomy" id="2565079"/>
    <lineage>
        <taxon>Bacteria</taxon>
        <taxon>Pseudomonadati</taxon>
        <taxon>Pseudomonadota</taxon>
        <taxon>Gammaproteobacteria</taxon>
        <taxon>Enterobacterales</taxon>
        <taxon>Enterobacteriaceae</taxon>
        <taxon>Salmonella</taxon>
    </lineage>
</organism>
<reference evidence="2" key="1">
    <citation type="submission" date="2019-02" db="EMBL/GenBank/DDBJ databases">
        <authorList>
            <person name="Ashton P.M."/>
            <person name="Dallman T."/>
            <person name="Nair S."/>
            <person name="De Pinna E."/>
            <person name="Peters T."/>
            <person name="Grant K."/>
        </authorList>
    </citation>
    <scope>NUCLEOTIDE SEQUENCE</scope>
    <source>
        <strain evidence="2">490277</strain>
    </source>
</reference>
<dbReference type="GO" id="GO:1901135">
    <property type="term" value="P:carbohydrate derivative metabolic process"/>
    <property type="evidence" value="ECO:0007669"/>
    <property type="project" value="UniProtKB-ARBA"/>
</dbReference>
<feature type="domain" description="Glycosyl transferase family 1" evidence="1">
    <location>
        <begin position="175"/>
        <end position="338"/>
    </location>
</feature>
<dbReference type="GO" id="GO:0016757">
    <property type="term" value="F:glycosyltransferase activity"/>
    <property type="evidence" value="ECO:0007669"/>
    <property type="project" value="InterPro"/>
</dbReference>
<name>A0A5X9FL69_SALET</name>
<evidence type="ECO:0000259" key="1">
    <source>
        <dbReference type="Pfam" id="PF00534"/>
    </source>
</evidence>
<accession>A0A5X9FL69</accession>
<dbReference type="EMBL" id="AAHXAW010000090">
    <property type="protein sequence ID" value="ECB2740606.1"/>
    <property type="molecule type" value="Genomic_DNA"/>
</dbReference>
<dbReference type="SUPFAM" id="SSF53756">
    <property type="entry name" value="UDP-Glycosyltransferase/glycogen phosphorylase"/>
    <property type="match status" value="1"/>
</dbReference>
<dbReference type="Pfam" id="PF00534">
    <property type="entry name" value="Glycos_transf_1"/>
    <property type="match status" value="1"/>
</dbReference>
<dbReference type="Gene3D" id="3.40.50.2000">
    <property type="entry name" value="Glycogen Phosphorylase B"/>
    <property type="match status" value="2"/>
</dbReference>
<sequence>MKKKILFITPLPPPVTGQSLACAELYNHLNNQNYDIEVINLSKQSFISGKGSLRRVLEIAKILFRILWAKKNYDLIYFTPAESKMGSFKDQLIYLFLFPNLNKMYIHLHGGAGMRCLLGDNKKLIYKINKFFISRLAGVIVLGEALKNIYSGLIENNKIHAVENFSQDYLFIKNSEFKIKHSDKKKLKVLFLSNLLPGKGYLELLESAKLLDKSQVEFHFAGGFENEYDKDKFLKFIELQNNIFYHGIVSGDIKRKLLVEADIFCLPTYYPYEGQPISILEAYAAGCVVITTNHSGIFDIFEPNRNGLEVTKKSVSDLVEAITYFNKNRKEIHRVSINNIVDARKKYRLRHHLNKIISVLMSK</sequence>
<comment type="caution">
    <text evidence="2">The sequence shown here is derived from an EMBL/GenBank/DDBJ whole genome shotgun (WGS) entry which is preliminary data.</text>
</comment>
<dbReference type="PANTHER" id="PTHR12526">
    <property type="entry name" value="GLYCOSYLTRANSFERASE"/>
    <property type="match status" value="1"/>
</dbReference>
<dbReference type="InterPro" id="IPR001296">
    <property type="entry name" value="Glyco_trans_1"/>
</dbReference>
<protein>
    <submittedName>
        <fullName evidence="2">Glycosyltransferase</fullName>
    </submittedName>
</protein>
<keyword evidence="2" id="KW-0808">Transferase</keyword>
<evidence type="ECO:0000313" key="2">
    <source>
        <dbReference type="EMBL" id="ECB2740606.1"/>
    </source>
</evidence>
<dbReference type="CDD" id="cd03801">
    <property type="entry name" value="GT4_PimA-like"/>
    <property type="match status" value="1"/>
</dbReference>